<gene>
    <name evidence="4" type="ORF">HW564_03400</name>
</gene>
<dbReference type="PANTHER" id="PTHR32309">
    <property type="entry name" value="TYROSINE-PROTEIN KINASE"/>
    <property type="match status" value="1"/>
</dbReference>
<proteinExistence type="predicted"/>
<feature type="coiled-coil region" evidence="1">
    <location>
        <begin position="352"/>
        <end position="379"/>
    </location>
</feature>
<accession>A0A850LD11</accession>
<dbReference type="EMBL" id="JABXIY010000008">
    <property type="protein sequence ID" value="NVK95956.1"/>
    <property type="molecule type" value="Genomic_DNA"/>
</dbReference>
<protein>
    <recommendedName>
        <fullName evidence="6">Chain length determinant protein</fullName>
    </recommendedName>
</protein>
<organism evidence="4 5">
    <name type="scientific">Ruegeria pomeroyi</name>
    <dbReference type="NCBI Taxonomy" id="89184"/>
    <lineage>
        <taxon>Bacteria</taxon>
        <taxon>Pseudomonadati</taxon>
        <taxon>Pseudomonadota</taxon>
        <taxon>Alphaproteobacteria</taxon>
        <taxon>Rhodobacterales</taxon>
        <taxon>Roseobacteraceae</taxon>
        <taxon>Ruegeria</taxon>
    </lineage>
</organism>
<keyword evidence="3" id="KW-0812">Transmembrane</keyword>
<dbReference type="InterPro" id="IPR050445">
    <property type="entry name" value="Bact_polysacc_biosynth/exp"/>
</dbReference>
<dbReference type="AlphaFoldDB" id="A0A850LD11"/>
<dbReference type="RefSeq" id="WP_084790957.1">
    <property type="nucleotide sequence ID" value="NZ_CP076685.1"/>
</dbReference>
<name>A0A850LD11_9RHOB</name>
<evidence type="ECO:0008006" key="6">
    <source>
        <dbReference type="Google" id="ProtNLM"/>
    </source>
</evidence>
<keyword evidence="3" id="KW-0472">Membrane</keyword>
<dbReference type="Proteomes" id="UP000565723">
    <property type="component" value="Unassembled WGS sequence"/>
</dbReference>
<reference evidence="4 5" key="1">
    <citation type="journal article" date="2020" name="Proc. Natl. Acad. Sci. U.S.A.">
        <title>Ecological drivers of bacterial community assembly in synthetic phycospheres.</title>
        <authorList>
            <person name="Fu H."/>
            <person name="Uchimiya M."/>
            <person name="Gore J."/>
            <person name="Moran M.A."/>
        </authorList>
    </citation>
    <scope>NUCLEOTIDE SEQUENCE [LARGE SCALE GENOMIC DNA]</scope>
    <source>
        <strain evidence="4">HF-Din03</strain>
    </source>
</reference>
<feature type="transmembrane region" description="Helical" evidence="3">
    <location>
        <begin position="54"/>
        <end position="72"/>
    </location>
</feature>
<sequence length="594" mass="65308">MSRLELIHDLPSPARTRPADPTGPRDGANEAPRQNEAGAAIRHVAELMRQSRRMILLLMLGCAALSCAYAVYKLNFSPVYRASAKVTAQPTDAELRYSQVYVRSSSLDSANVITRSHIEYLKSREIAERARLEVFGAAGAAPEEQQIPALLAFAKTAKQQVEAGLRWLNSGSAGAAAGEKDLVTEIQDAIELRMVESSFVMEISVAWEDPKIAAELANVLARVYRTRSREQVAATTGELTSFLETQKLATERRLSDLIDERNALRTASGVVEIETERRELLARLFAESAQRDADRRSLLAIQAQLRAFLPDRPLNRHDGLTQTTKEELNLSRLREVELDAAVVESDKIVARLEQRIAALAKLETRFEGLNSEIERTRGQLNDIDARLLEVRISEAESIETLRIVDLATPPALPEEPKVVNRTVMGAMSGFLLAMMLVLSRDYMATRLRTQTDLSGVSGLRVLSPAALGAAELTGAPAAEEKGATASELSRPYLDWDALDTDDMVAVLDISDPRRAEAVGRRVMQCYPYSDQVHTGLLRRAVRPGNMPPSAAVLITLGRDELSAGELRDYLDQLRALSRALPVAVAFVDIRGRVG</sequence>
<feature type="region of interest" description="Disordered" evidence="2">
    <location>
        <begin position="7"/>
        <end position="36"/>
    </location>
</feature>
<keyword evidence="3" id="KW-1133">Transmembrane helix</keyword>
<evidence type="ECO:0000256" key="3">
    <source>
        <dbReference type="SAM" id="Phobius"/>
    </source>
</evidence>
<evidence type="ECO:0000256" key="1">
    <source>
        <dbReference type="SAM" id="Coils"/>
    </source>
</evidence>
<keyword evidence="1" id="KW-0175">Coiled coil</keyword>
<evidence type="ECO:0000313" key="4">
    <source>
        <dbReference type="EMBL" id="NVK95956.1"/>
    </source>
</evidence>
<evidence type="ECO:0000256" key="2">
    <source>
        <dbReference type="SAM" id="MobiDB-lite"/>
    </source>
</evidence>
<evidence type="ECO:0000313" key="5">
    <source>
        <dbReference type="Proteomes" id="UP000565723"/>
    </source>
</evidence>
<dbReference type="PANTHER" id="PTHR32309:SF31">
    <property type="entry name" value="CAPSULAR EXOPOLYSACCHARIDE FAMILY"/>
    <property type="match status" value="1"/>
</dbReference>
<comment type="caution">
    <text evidence="4">The sequence shown here is derived from an EMBL/GenBank/DDBJ whole genome shotgun (WGS) entry which is preliminary data.</text>
</comment>